<dbReference type="EMBL" id="CP119316">
    <property type="protein sequence ID" value="WEK47885.1"/>
    <property type="molecule type" value="Genomic_DNA"/>
</dbReference>
<dbReference type="Proteomes" id="UP001218362">
    <property type="component" value="Chromosome"/>
</dbReference>
<protein>
    <recommendedName>
        <fullName evidence="3">Periplasmic heavy metal sensor</fullName>
    </recommendedName>
</protein>
<gene>
    <name evidence="1" type="ORF">P0Y56_06210</name>
</gene>
<sequence length="154" mass="16243">MSRLPGNLALILGAIALGLAAGFGGAWAGLSRVRDPAPFPQTVSALLDDSSVGLSATQHAQIDALRRDYESERKASGARLQIALVALSQAVVQKPGRQDQIEAAATLVDGIVHQRRMASIAFISNARALLAEPQQAAFDKAFLQVVANDHSYSQ</sequence>
<evidence type="ECO:0000313" key="2">
    <source>
        <dbReference type="Proteomes" id="UP001218362"/>
    </source>
</evidence>
<proteinExistence type="predicted"/>
<reference evidence="1" key="1">
    <citation type="submission" date="2023-03" db="EMBL/GenBank/DDBJ databases">
        <title>Andean soil-derived lignocellulolytic bacterial consortium as a source of novel taxa and putative plastic-active enzymes.</title>
        <authorList>
            <person name="Diaz-Garcia L."/>
            <person name="Chuvochina M."/>
            <person name="Feuerriegel G."/>
            <person name="Bunk B."/>
            <person name="Sproer C."/>
            <person name="Streit W.R."/>
            <person name="Rodriguez L.M."/>
            <person name="Overmann J."/>
            <person name="Jimenez D.J."/>
        </authorList>
    </citation>
    <scope>NUCLEOTIDE SEQUENCE</scope>
    <source>
        <strain evidence="1">MAG 26</strain>
    </source>
</reference>
<dbReference type="KEGG" id="acob:P0Y56_06210"/>
<organism evidence="1 2">
    <name type="scientific">Candidatus Andeanibacterium colombiense</name>
    <dbReference type="NCBI Taxonomy" id="3121345"/>
    <lineage>
        <taxon>Bacteria</taxon>
        <taxon>Pseudomonadati</taxon>
        <taxon>Pseudomonadota</taxon>
        <taxon>Alphaproteobacteria</taxon>
        <taxon>Sphingomonadales</taxon>
        <taxon>Sphingomonadaceae</taxon>
        <taxon>Candidatus Andeanibacterium</taxon>
    </lineage>
</organism>
<evidence type="ECO:0008006" key="3">
    <source>
        <dbReference type="Google" id="ProtNLM"/>
    </source>
</evidence>
<name>A0AAJ5X8I4_9SPHN</name>
<evidence type="ECO:0000313" key="1">
    <source>
        <dbReference type="EMBL" id="WEK47885.1"/>
    </source>
</evidence>
<dbReference type="Gene3D" id="1.20.120.1490">
    <property type="match status" value="1"/>
</dbReference>
<accession>A0AAJ5X8I4</accession>
<dbReference type="AlphaFoldDB" id="A0AAJ5X8I4"/>